<comment type="similarity">
    <text evidence="1">Belongs to the TRAFAC class TrmE-Era-EngA-EngB-Septin-like GTPase superfamily. AIG1/Toc34/Toc159-like paraseptin GTPase family. IAN subfamily.</text>
</comment>
<dbReference type="PROSITE" id="PS51720">
    <property type="entry name" value="G_AIG1"/>
    <property type="match status" value="1"/>
</dbReference>
<dbReference type="PANTHER" id="PTHR10903:SF73">
    <property type="entry name" value="GTPASE IMAP FAMILY MEMBER 8"/>
    <property type="match status" value="1"/>
</dbReference>
<evidence type="ECO:0000256" key="3">
    <source>
        <dbReference type="ARBA" id="ARBA00023134"/>
    </source>
</evidence>
<feature type="domain" description="AIG1-type G" evidence="4">
    <location>
        <begin position="33"/>
        <end position="188"/>
    </location>
</feature>
<accession>A0A8D2ISE9</accession>
<keyword evidence="2" id="KW-0547">Nucleotide-binding</keyword>
<name>A0A8D2ISE9_VARKO</name>
<evidence type="ECO:0000256" key="2">
    <source>
        <dbReference type="ARBA" id="ARBA00022741"/>
    </source>
</evidence>
<dbReference type="InterPro" id="IPR045058">
    <property type="entry name" value="GIMA/IAN/Toc"/>
</dbReference>
<dbReference type="PANTHER" id="PTHR10903">
    <property type="entry name" value="GTPASE, IMAP FAMILY MEMBER-RELATED"/>
    <property type="match status" value="1"/>
</dbReference>
<dbReference type="InterPro" id="IPR006703">
    <property type="entry name" value="G_AIG1"/>
</dbReference>
<dbReference type="InterPro" id="IPR027417">
    <property type="entry name" value="P-loop_NTPase"/>
</dbReference>
<evidence type="ECO:0000313" key="6">
    <source>
        <dbReference type="Proteomes" id="UP000694545"/>
    </source>
</evidence>
<dbReference type="Pfam" id="PF04548">
    <property type="entry name" value="AIG1"/>
    <property type="match status" value="1"/>
</dbReference>
<dbReference type="OMA" id="XESIRIX"/>
<keyword evidence="6" id="KW-1185">Reference proteome</keyword>
<reference evidence="5" key="2">
    <citation type="submission" date="2025-09" db="UniProtKB">
        <authorList>
            <consortium name="Ensembl"/>
        </authorList>
    </citation>
    <scope>IDENTIFICATION</scope>
</reference>
<dbReference type="Proteomes" id="UP000694545">
    <property type="component" value="Unplaced"/>
</dbReference>
<evidence type="ECO:0000256" key="1">
    <source>
        <dbReference type="ARBA" id="ARBA00008535"/>
    </source>
</evidence>
<sequence length="188" mass="20304">MPRSEGPRAWGAGRRLSLPRWGAAGGGGILESERGLRLLLVGKSGGGKSATGNTLLGRAEFDSRLQATATTQQCQKAQGSWNGRCVSVVDTSDILDSKASVEAQIRRCVELSRPGPHALLFVTQVGRFTAEDREAARRVQKVFGPEAWRHMIILFTRKEDLGGMSLEDYVAQLGNEALRQLVAGCGNR</sequence>
<dbReference type="AlphaFoldDB" id="A0A8D2ISE9"/>
<dbReference type="GO" id="GO:0005525">
    <property type="term" value="F:GTP binding"/>
    <property type="evidence" value="ECO:0007669"/>
    <property type="project" value="UniProtKB-KW"/>
</dbReference>
<evidence type="ECO:0000313" key="5">
    <source>
        <dbReference type="Ensembl" id="ENSVKKP00000001694.1"/>
    </source>
</evidence>
<reference evidence="5" key="1">
    <citation type="submission" date="2025-08" db="UniProtKB">
        <authorList>
            <consortium name="Ensembl"/>
        </authorList>
    </citation>
    <scope>IDENTIFICATION</scope>
</reference>
<dbReference type="Gene3D" id="3.40.50.300">
    <property type="entry name" value="P-loop containing nucleotide triphosphate hydrolases"/>
    <property type="match status" value="1"/>
</dbReference>
<dbReference type="FunFam" id="3.40.50.300:FF:000366">
    <property type="entry name" value="GTPase, IMAP family member 2"/>
    <property type="match status" value="1"/>
</dbReference>
<dbReference type="Ensembl" id="ENSVKKT00000001752.1">
    <property type="protein sequence ID" value="ENSVKKP00000001694.1"/>
    <property type="gene ID" value="ENSVKKG00000001398.1"/>
</dbReference>
<evidence type="ECO:0000259" key="4">
    <source>
        <dbReference type="PROSITE" id="PS51720"/>
    </source>
</evidence>
<protein>
    <recommendedName>
        <fullName evidence="4">AIG1-type G domain-containing protein</fullName>
    </recommendedName>
</protein>
<dbReference type="SUPFAM" id="SSF52540">
    <property type="entry name" value="P-loop containing nucleoside triphosphate hydrolases"/>
    <property type="match status" value="1"/>
</dbReference>
<keyword evidence="3" id="KW-0342">GTP-binding</keyword>
<proteinExistence type="inferred from homology"/>
<dbReference type="CDD" id="cd01852">
    <property type="entry name" value="AIG1"/>
    <property type="match status" value="1"/>
</dbReference>
<organism evidence="5 6">
    <name type="scientific">Varanus komodoensis</name>
    <name type="common">Komodo dragon</name>
    <dbReference type="NCBI Taxonomy" id="61221"/>
    <lineage>
        <taxon>Eukaryota</taxon>
        <taxon>Metazoa</taxon>
        <taxon>Chordata</taxon>
        <taxon>Craniata</taxon>
        <taxon>Vertebrata</taxon>
        <taxon>Euteleostomi</taxon>
        <taxon>Lepidosauria</taxon>
        <taxon>Squamata</taxon>
        <taxon>Bifurcata</taxon>
        <taxon>Unidentata</taxon>
        <taxon>Episquamata</taxon>
        <taxon>Toxicofera</taxon>
        <taxon>Anguimorpha</taxon>
        <taxon>Paleoanguimorpha</taxon>
        <taxon>Varanoidea</taxon>
        <taxon>Varanidae</taxon>
        <taxon>Varanus</taxon>
    </lineage>
</organism>